<accession>A0A6C0C6F4</accession>
<protein>
    <submittedName>
        <fullName evidence="1">Uncharacterized protein</fullName>
    </submittedName>
</protein>
<name>A0A6C0C6F4_9ZZZZ</name>
<reference evidence="1" key="1">
    <citation type="journal article" date="2020" name="Nature">
        <title>Giant virus diversity and host interactions through global metagenomics.</title>
        <authorList>
            <person name="Schulz F."/>
            <person name="Roux S."/>
            <person name="Paez-Espino D."/>
            <person name="Jungbluth S."/>
            <person name="Walsh D.A."/>
            <person name="Denef V.J."/>
            <person name="McMahon K.D."/>
            <person name="Konstantinidis K.T."/>
            <person name="Eloe-Fadrosh E.A."/>
            <person name="Kyrpides N.C."/>
            <person name="Woyke T."/>
        </authorList>
    </citation>
    <scope>NUCLEOTIDE SEQUENCE</scope>
    <source>
        <strain evidence="1">GVMAG-M-3300020185-33</strain>
    </source>
</reference>
<proteinExistence type="predicted"/>
<evidence type="ECO:0000313" key="1">
    <source>
        <dbReference type="EMBL" id="QHS99103.1"/>
    </source>
</evidence>
<dbReference type="AlphaFoldDB" id="A0A6C0C6F4"/>
<dbReference type="EMBL" id="MN739334">
    <property type="protein sequence ID" value="QHS99103.1"/>
    <property type="molecule type" value="Genomic_DNA"/>
</dbReference>
<organism evidence="1">
    <name type="scientific">viral metagenome</name>
    <dbReference type="NCBI Taxonomy" id="1070528"/>
    <lineage>
        <taxon>unclassified sequences</taxon>
        <taxon>metagenomes</taxon>
        <taxon>organismal metagenomes</taxon>
    </lineage>
</organism>
<sequence>MSYKHLEHYLSRGKKGTIGQIIRRLECVGANSFSHDSYSHKAAVLMQKTEFTKKMRQDMSLLYFTADLEDFMHCMERKKGLNDYFEALSTSRYTYKKNIFEYHQEMMIENILYMMNERKIIFFQMGVPDYITFETPQRHAYNAHALCIIMIPRKDNYDCYYINSHGHTIDTQHYYEFIMSRKRKRKMKLSESADVVFMKALVSHINKKSDIKVNYDGTSKYTYRGTNLQAGDSHGVCFIYPLIIWYSIGKYYTRKQVLDTDFGKISVATGKSLMKSGRFNHFIESMFWKFCPKYSKLLCRQCKMKAFQQEFSESMETQLEKDNYRFIKMLIGPYISYIQQSMFMRKIKYRGVV</sequence>